<dbReference type="SUPFAM" id="SSF46689">
    <property type="entry name" value="Homeodomain-like"/>
    <property type="match status" value="2"/>
</dbReference>
<feature type="compositionally biased region" description="Low complexity" evidence="3">
    <location>
        <begin position="418"/>
        <end position="437"/>
    </location>
</feature>
<feature type="domain" description="HTH tetR-type" evidence="4">
    <location>
        <begin position="224"/>
        <end position="284"/>
    </location>
</feature>
<feature type="DNA-binding region" description="H-T-H motif" evidence="2">
    <location>
        <begin position="33"/>
        <end position="52"/>
    </location>
</feature>
<feature type="DNA-binding region" description="H-T-H motif" evidence="2">
    <location>
        <begin position="247"/>
        <end position="266"/>
    </location>
</feature>
<feature type="region of interest" description="Disordered" evidence="3">
    <location>
        <begin position="406"/>
        <end position="448"/>
    </location>
</feature>
<evidence type="ECO:0000256" key="2">
    <source>
        <dbReference type="PROSITE-ProRule" id="PRU00335"/>
    </source>
</evidence>
<dbReference type="Gene3D" id="1.10.10.60">
    <property type="entry name" value="Homeodomain-like"/>
    <property type="match status" value="2"/>
</dbReference>
<keyword evidence="6" id="KW-1185">Reference proteome</keyword>
<sequence length="448" mass="47232">MPTSQRARPKDRKEAIALVAAELFCARGYHNVGIEDIAQEVGITGPAIYRHFPNKQAVLAAAVEELVTRFAECVAAGAGAATPGERLHAALRALVRYTLDRRGVARLYQWEARHLDPGLQAEPAASFDRSVRALRELLLGVRPELGRRDAALLTSAALSVVASPATHRASLPRAKAEQTVLSCVAAVLAADLPAPDRPPGARSEGFGRSEGSGGSEGSGRFALLPRRERLLAEAIRLFDERGYHQVSIADIGQAAGINASSVYTHFTGKAELLAAAYYRATSRLEHLTAAALSGAGTPAEALSRLIDTYVAYTFDQADLTAVYLTEGENLPPADLRRLRAAQRRHVDTWTGLLAELRPGEEPARVRFRAHAALNIVADLARSAGPSASESRTAALLRQVLVTNRDACLDPGAAPPDPGSASPDPGSASPNAAAAPSDLRGGTKAGDGP</sequence>
<dbReference type="SUPFAM" id="SSF48498">
    <property type="entry name" value="Tetracyclin repressor-like, C-terminal domain"/>
    <property type="match status" value="2"/>
</dbReference>
<dbReference type="InterPro" id="IPR036271">
    <property type="entry name" value="Tet_transcr_reg_TetR-rel_C_sf"/>
</dbReference>
<dbReference type="InterPro" id="IPR050109">
    <property type="entry name" value="HTH-type_TetR-like_transc_reg"/>
</dbReference>
<gene>
    <name evidence="5" type="primary">ethR1</name>
    <name evidence="5" type="ORF">Nocox_16920</name>
</gene>
<dbReference type="Pfam" id="PF00440">
    <property type="entry name" value="TetR_N"/>
    <property type="match status" value="2"/>
</dbReference>
<dbReference type="Pfam" id="PF17932">
    <property type="entry name" value="TetR_C_24"/>
    <property type="match status" value="1"/>
</dbReference>
<dbReference type="Gene3D" id="1.10.357.10">
    <property type="entry name" value="Tetracycline Repressor, domain 2"/>
    <property type="match status" value="2"/>
</dbReference>
<dbReference type="InterPro" id="IPR009057">
    <property type="entry name" value="Homeodomain-like_sf"/>
</dbReference>
<dbReference type="PANTHER" id="PTHR30055:SF237">
    <property type="entry name" value="TRANSCRIPTIONAL REPRESSOR MCE3R"/>
    <property type="match status" value="1"/>
</dbReference>
<organism evidence="5 6">
    <name type="scientific">Nonomuraea coxensis DSM 45129</name>
    <dbReference type="NCBI Taxonomy" id="1122611"/>
    <lineage>
        <taxon>Bacteria</taxon>
        <taxon>Bacillati</taxon>
        <taxon>Actinomycetota</taxon>
        <taxon>Actinomycetes</taxon>
        <taxon>Streptosporangiales</taxon>
        <taxon>Streptosporangiaceae</taxon>
        <taxon>Nonomuraea</taxon>
    </lineage>
</organism>
<dbReference type="EMBL" id="CP068985">
    <property type="protein sequence ID" value="QYC40997.1"/>
    <property type="molecule type" value="Genomic_DNA"/>
</dbReference>
<dbReference type="InterPro" id="IPR001647">
    <property type="entry name" value="HTH_TetR"/>
</dbReference>
<evidence type="ECO:0000256" key="1">
    <source>
        <dbReference type="ARBA" id="ARBA00023125"/>
    </source>
</evidence>
<evidence type="ECO:0000313" key="5">
    <source>
        <dbReference type="EMBL" id="QYC40997.1"/>
    </source>
</evidence>
<protein>
    <submittedName>
        <fullName evidence="5">HTH-type transcriptional regulator EthR</fullName>
    </submittedName>
</protein>
<evidence type="ECO:0000256" key="3">
    <source>
        <dbReference type="SAM" id="MobiDB-lite"/>
    </source>
</evidence>
<dbReference type="RefSeq" id="WP_020547795.1">
    <property type="nucleotide sequence ID" value="NZ_CP068985.1"/>
</dbReference>
<dbReference type="InterPro" id="IPR041490">
    <property type="entry name" value="KstR2_TetR_C"/>
</dbReference>
<keyword evidence="1 2" id="KW-0238">DNA-binding</keyword>
<feature type="region of interest" description="Disordered" evidence="3">
    <location>
        <begin position="194"/>
        <end position="220"/>
    </location>
</feature>
<dbReference type="PROSITE" id="PS50977">
    <property type="entry name" value="HTH_TETR_2"/>
    <property type="match status" value="2"/>
</dbReference>
<feature type="domain" description="HTH tetR-type" evidence="4">
    <location>
        <begin position="10"/>
        <end position="70"/>
    </location>
</feature>
<proteinExistence type="predicted"/>
<accession>A0ABX8TZS7</accession>
<reference evidence="5 6" key="1">
    <citation type="journal article" date="2021" name="ACS Chem. Biol.">
        <title>Genomic-Led Discovery of a Novel Glycopeptide Antibiotic by Nonomuraea coxensis DSM 45129.</title>
        <authorList>
            <person name="Yushchuk O."/>
            <person name="Vior N.M."/>
            <person name="Andreo-Vidal A."/>
            <person name="Berini F."/>
            <person name="Ruckert C."/>
            <person name="Busche T."/>
            <person name="Binda E."/>
            <person name="Kalinowski J."/>
            <person name="Truman A.W."/>
            <person name="Marinelli F."/>
        </authorList>
    </citation>
    <scope>NUCLEOTIDE SEQUENCE [LARGE SCALE GENOMIC DNA]</scope>
    <source>
        <strain evidence="5 6">DSM 45129</strain>
    </source>
</reference>
<evidence type="ECO:0000259" key="4">
    <source>
        <dbReference type="PROSITE" id="PS50977"/>
    </source>
</evidence>
<dbReference type="Proteomes" id="UP000824681">
    <property type="component" value="Chromosome"/>
</dbReference>
<name>A0ABX8TZS7_9ACTN</name>
<dbReference type="PANTHER" id="PTHR30055">
    <property type="entry name" value="HTH-TYPE TRANSCRIPTIONAL REGULATOR RUTR"/>
    <property type="match status" value="1"/>
</dbReference>
<feature type="compositionally biased region" description="Gly residues" evidence="3">
    <location>
        <begin position="208"/>
        <end position="217"/>
    </location>
</feature>
<dbReference type="PRINTS" id="PR00455">
    <property type="entry name" value="HTHTETR"/>
</dbReference>
<evidence type="ECO:0000313" key="6">
    <source>
        <dbReference type="Proteomes" id="UP000824681"/>
    </source>
</evidence>